<dbReference type="InterPro" id="IPR024211">
    <property type="entry name" value="DUF3841"/>
</dbReference>
<evidence type="ECO:0000313" key="1">
    <source>
        <dbReference type="EMBL" id="MBG9987037.1"/>
    </source>
</evidence>
<dbReference type="Pfam" id="PF12952">
    <property type="entry name" value="DUF3841"/>
    <property type="match status" value="1"/>
</dbReference>
<accession>A0ABS0LS96</accession>
<sequence>METVELFTRQHINSIYEIKNKGFMTNKEVYVRLHMGKDANYFIERYKNFMTLAEKRLPKPKYADFPIWTSISKNNCLKPVPNSLVYCLTVPKEEVIYFDGMKWDYVLNYLYIPIDTEDAESHKAELDRLGIESEHYIINGKYKGWFPQLEQKIRASWDQIFTIDSWNDFNVQANLWQIKKEWITRILYVGDDIFEESDPNLTFDQIYENLKERTIVQ</sequence>
<keyword evidence="2" id="KW-1185">Reference proteome</keyword>
<evidence type="ECO:0000313" key="2">
    <source>
        <dbReference type="Proteomes" id="UP000721415"/>
    </source>
</evidence>
<gene>
    <name evidence="1" type="ORF">HZY91_09065</name>
</gene>
<dbReference type="RefSeq" id="WP_197115947.1">
    <property type="nucleotide sequence ID" value="NZ_JACBXQ010000005.1"/>
</dbReference>
<organism evidence="1 2">
    <name type="scientific">Facklamia lactis</name>
    <dbReference type="NCBI Taxonomy" id="2749967"/>
    <lineage>
        <taxon>Bacteria</taxon>
        <taxon>Bacillati</taxon>
        <taxon>Bacillota</taxon>
        <taxon>Bacilli</taxon>
        <taxon>Lactobacillales</taxon>
        <taxon>Aerococcaceae</taxon>
        <taxon>Facklamia</taxon>
    </lineage>
</organism>
<reference evidence="1 2" key="1">
    <citation type="submission" date="2020-07" db="EMBL/GenBank/DDBJ databases">
        <title>Facklamia lactis sp. nov., isolated from raw milk.</title>
        <authorList>
            <person name="Doll E.V."/>
            <person name="Huptas C."/>
            <person name="Staib L."/>
            <person name="Wenning M."/>
            <person name="Scherer S."/>
        </authorList>
    </citation>
    <scope>NUCLEOTIDE SEQUENCE [LARGE SCALE GENOMIC DNA]</scope>
    <source>
        <strain evidence="1 2">DSM 111018</strain>
    </source>
</reference>
<proteinExistence type="predicted"/>
<dbReference type="Proteomes" id="UP000721415">
    <property type="component" value="Unassembled WGS sequence"/>
</dbReference>
<name>A0ABS0LS96_9LACT</name>
<dbReference type="EMBL" id="JACBXQ010000005">
    <property type="protein sequence ID" value="MBG9987037.1"/>
    <property type="molecule type" value="Genomic_DNA"/>
</dbReference>
<comment type="caution">
    <text evidence="1">The sequence shown here is derived from an EMBL/GenBank/DDBJ whole genome shotgun (WGS) entry which is preliminary data.</text>
</comment>
<protein>
    <submittedName>
        <fullName evidence="1">DUF3841 domain-containing protein</fullName>
    </submittedName>
</protein>